<dbReference type="GO" id="GO:0046872">
    <property type="term" value="F:metal ion binding"/>
    <property type="evidence" value="ECO:0007669"/>
    <property type="project" value="UniProtKB-KW"/>
</dbReference>
<comment type="similarity">
    <text evidence="2">Belongs to the fatty acid desaturase type 1 family.</text>
</comment>
<evidence type="ECO:0000256" key="12">
    <source>
        <dbReference type="ARBA" id="ARBA00023136"/>
    </source>
</evidence>
<dbReference type="GO" id="GO:0004768">
    <property type="term" value="F:stearoyl-CoA 9-desaturase activity"/>
    <property type="evidence" value="ECO:0007669"/>
    <property type="project" value="InterPro"/>
</dbReference>
<evidence type="ECO:0000256" key="10">
    <source>
        <dbReference type="ARBA" id="ARBA00023004"/>
    </source>
</evidence>
<keyword evidence="6" id="KW-0479">Metal-binding</keyword>
<feature type="transmembrane region" description="Helical" evidence="14">
    <location>
        <begin position="35"/>
        <end position="57"/>
    </location>
</feature>
<sequence length="414" mass="47679">RHGPIIITETIYSSEVQRSPSSCPIDSAMGVHIDWIPLGFVSSYHVLAVLGAIYVPITWTGVYAFATMYLMTGLAITVGYHRLFCHKSYEAITAWRAWWAFWGAGALQGSILWWSRLHRLHHSFPDTPADPYAPNRGFLYSHCLWMFHKVDRSEYLRLINVNDLKKDWVVMFQHKTYVYQGLFVAFGMPLLIFYHSPVQALVYGGLWARLFTWHSTWCVNSLAHWLGHNEYSNETSAKDHLLTALLTFGEGNHGFHHAFSYSYQNGLKWYHYDPTRRIIEIARFFGLVYDLKHPNENEIRKAIYQVQESRLLGVKQSIIWPDPALNDVEISTSEYLNARDNGKLWVSLNGKVYDVANFIKDHPGGDQLLKSMASAPPQHVQEMYSKRHTHSKAARNLLEMMLVGTLISEREEAA</sequence>
<dbReference type="InterPro" id="IPR036400">
    <property type="entry name" value="Cyt_B5-like_heme/steroid_sf"/>
</dbReference>
<protein>
    <recommendedName>
        <fullName evidence="15">Cytochrome b5 heme-binding domain-containing protein</fullName>
    </recommendedName>
</protein>
<proteinExistence type="inferred from homology"/>
<evidence type="ECO:0000256" key="4">
    <source>
        <dbReference type="ARBA" id="ARBA00022617"/>
    </source>
</evidence>
<evidence type="ECO:0000256" key="11">
    <source>
        <dbReference type="ARBA" id="ARBA00023098"/>
    </source>
</evidence>
<dbReference type="PROSITE" id="PS50255">
    <property type="entry name" value="CYTOCHROME_B5_2"/>
    <property type="match status" value="1"/>
</dbReference>
<dbReference type="PRINTS" id="PR00075">
    <property type="entry name" value="FACDDSATRASE"/>
</dbReference>
<evidence type="ECO:0000256" key="6">
    <source>
        <dbReference type="ARBA" id="ARBA00022723"/>
    </source>
</evidence>
<feature type="non-terminal residue" evidence="16">
    <location>
        <position position="1"/>
    </location>
</feature>
<evidence type="ECO:0000313" key="16">
    <source>
        <dbReference type="EMBL" id="CRZ02586.1"/>
    </source>
</evidence>
<dbReference type="Pfam" id="PF00173">
    <property type="entry name" value="Cyt-b5"/>
    <property type="match status" value="1"/>
</dbReference>
<dbReference type="PROSITE" id="PS00191">
    <property type="entry name" value="CYTOCHROME_B5_1"/>
    <property type="match status" value="1"/>
</dbReference>
<evidence type="ECO:0000256" key="13">
    <source>
        <dbReference type="ARBA" id="ARBA00023160"/>
    </source>
</evidence>
<evidence type="ECO:0000256" key="2">
    <source>
        <dbReference type="ARBA" id="ARBA00009295"/>
    </source>
</evidence>
<organism evidence="16">
    <name type="scientific">Spongospora subterranea</name>
    <dbReference type="NCBI Taxonomy" id="70186"/>
    <lineage>
        <taxon>Eukaryota</taxon>
        <taxon>Sar</taxon>
        <taxon>Rhizaria</taxon>
        <taxon>Endomyxa</taxon>
        <taxon>Phytomyxea</taxon>
        <taxon>Plasmodiophorida</taxon>
        <taxon>Plasmodiophoridae</taxon>
        <taxon>Spongospora</taxon>
    </lineage>
</organism>
<evidence type="ECO:0000256" key="8">
    <source>
        <dbReference type="ARBA" id="ARBA00022989"/>
    </source>
</evidence>
<reference evidence="16" key="1">
    <citation type="submission" date="2015-04" db="EMBL/GenBank/DDBJ databases">
        <title>The genome sequence of the plant pathogenic Rhizarian Plasmodiophora brassicae reveals insights in its biotrophic life cycle and the origin of chitin synthesis.</title>
        <authorList>
            <person name="Schwelm A."/>
            <person name="Fogelqvist J."/>
            <person name="Knaust A."/>
            <person name="Julke S."/>
            <person name="Lilja T."/>
            <person name="Dhandapani V."/>
            <person name="Bonilla-Rosso G."/>
            <person name="Karlsson M."/>
            <person name="Shevchenko A."/>
            <person name="Choi S.R."/>
            <person name="Kim H.G."/>
            <person name="Park J.Y."/>
            <person name="Lim Y.P."/>
            <person name="Ludwig-Muller J."/>
            <person name="Dixelius C."/>
        </authorList>
    </citation>
    <scope>NUCLEOTIDE SEQUENCE</scope>
    <source>
        <tissue evidence="16">Potato root galls</tissue>
    </source>
</reference>
<dbReference type="PIRSF" id="PIRSF000345">
    <property type="entry name" value="OLE1"/>
    <property type="match status" value="1"/>
</dbReference>
<evidence type="ECO:0000256" key="5">
    <source>
        <dbReference type="ARBA" id="ARBA00022692"/>
    </source>
</evidence>
<dbReference type="PANTHER" id="PTHR11351">
    <property type="entry name" value="ACYL-COA DESATURASE"/>
    <property type="match status" value="1"/>
</dbReference>
<dbReference type="EMBL" id="HACM01002144">
    <property type="protein sequence ID" value="CRZ02586.1"/>
    <property type="molecule type" value="Transcribed_RNA"/>
</dbReference>
<keyword evidence="7" id="KW-0276">Fatty acid metabolism</keyword>
<keyword evidence="4" id="KW-0349">Heme</keyword>
<evidence type="ECO:0000256" key="7">
    <source>
        <dbReference type="ARBA" id="ARBA00022832"/>
    </source>
</evidence>
<dbReference type="SMART" id="SM01117">
    <property type="entry name" value="Cyt-b5"/>
    <property type="match status" value="1"/>
</dbReference>
<evidence type="ECO:0000256" key="14">
    <source>
        <dbReference type="SAM" id="Phobius"/>
    </source>
</evidence>
<dbReference type="InterPro" id="IPR009160">
    <property type="entry name" value="Acyl-CoA_deSatase_haem/ster-bd"/>
</dbReference>
<dbReference type="GO" id="GO:0020037">
    <property type="term" value="F:heme binding"/>
    <property type="evidence" value="ECO:0007669"/>
    <property type="project" value="InterPro"/>
</dbReference>
<keyword evidence="5 14" id="KW-0812">Transmembrane</keyword>
<dbReference type="Gene3D" id="3.10.120.10">
    <property type="entry name" value="Cytochrome b5-like heme/steroid binding domain"/>
    <property type="match status" value="1"/>
</dbReference>
<evidence type="ECO:0000256" key="1">
    <source>
        <dbReference type="ARBA" id="ARBA00004141"/>
    </source>
</evidence>
<comment type="subcellular location">
    <subcellularLocation>
        <location evidence="1">Membrane</location>
        <topology evidence="1">Multi-pass membrane protein</topology>
    </subcellularLocation>
</comment>
<keyword evidence="3" id="KW-0444">Lipid biosynthesis</keyword>
<dbReference type="InterPro" id="IPR001199">
    <property type="entry name" value="Cyt_B5-like_heme/steroid-bd"/>
</dbReference>
<keyword evidence="11" id="KW-0443">Lipid metabolism</keyword>
<evidence type="ECO:0000259" key="15">
    <source>
        <dbReference type="PROSITE" id="PS50255"/>
    </source>
</evidence>
<feature type="domain" description="Cytochrome b5 heme-binding" evidence="15">
    <location>
        <begin position="327"/>
        <end position="407"/>
    </location>
</feature>
<evidence type="ECO:0000256" key="9">
    <source>
        <dbReference type="ARBA" id="ARBA00023002"/>
    </source>
</evidence>
<dbReference type="GO" id="GO:0006636">
    <property type="term" value="P:unsaturated fatty acid biosynthetic process"/>
    <property type="evidence" value="ECO:0007669"/>
    <property type="project" value="InterPro"/>
</dbReference>
<feature type="transmembrane region" description="Helical" evidence="14">
    <location>
        <begin position="63"/>
        <end position="85"/>
    </location>
</feature>
<feature type="transmembrane region" description="Helical" evidence="14">
    <location>
        <begin position="177"/>
        <end position="194"/>
    </location>
</feature>
<keyword evidence="10" id="KW-0408">Iron</keyword>
<keyword evidence="9" id="KW-0560">Oxidoreductase</keyword>
<dbReference type="InterPro" id="IPR015876">
    <property type="entry name" value="Acyl-CoA_DS"/>
</dbReference>
<accession>A0A0H5QMG5</accession>
<dbReference type="SUPFAM" id="SSF55856">
    <property type="entry name" value="Cytochrome b5-like heme/steroid binding domain"/>
    <property type="match status" value="1"/>
</dbReference>
<keyword evidence="12 14" id="KW-0472">Membrane</keyword>
<dbReference type="InterPro" id="IPR018506">
    <property type="entry name" value="Cyt_B5_heme-BS"/>
</dbReference>
<dbReference type="CDD" id="cd03505">
    <property type="entry name" value="Delta9-FADS-like"/>
    <property type="match status" value="1"/>
</dbReference>
<dbReference type="GO" id="GO:0016020">
    <property type="term" value="C:membrane"/>
    <property type="evidence" value="ECO:0007669"/>
    <property type="project" value="UniProtKB-SubCell"/>
</dbReference>
<keyword evidence="13" id="KW-0275">Fatty acid biosynthesis</keyword>
<name>A0A0H5QMG5_9EUKA</name>
<evidence type="ECO:0000256" key="3">
    <source>
        <dbReference type="ARBA" id="ARBA00022516"/>
    </source>
</evidence>
<keyword evidence="8 14" id="KW-1133">Transmembrane helix</keyword>
<dbReference type="PANTHER" id="PTHR11351:SF31">
    <property type="entry name" value="DESATURASE 1, ISOFORM A-RELATED"/>
    <property type="match status" value="1"/>
</dbReference>
<dbReference type="AlphaFoldDB" id="A0A0H5QMG5"/>